<reference evidence="12 13" key="1">
    <citation type="submission" date="2020-08" db="EMBL/GenBank/DDBJ databases">
        <title>Plant Genome Project.</title>
        <authorList>
            <person name="Zhang R.-G."/>
        </authorList>
    </citation>
    <scope>NUCLEOTIDE SEQUENCE [LARGE SCALE GENOMIC DNA]</scope>
    <source>
        <tissue evidence="12">Rhizome</tissue>
    </source>
</reference>
<organism evidence="12 13">
    <name type="scientific">Zingiber officinale</name>
    <name type="common">Ginger</name>
    <name type="synonym">Amomum zingiber</name>
    <dbReference type="NCBI Taxonomy" id="94328"/>
    <lineage>
        <taxon>Eukaryota</taxon>
        <taxon>Viridiplantae</taxon>
        <taxon>Streptophyta</taxon>
        <taxon>Embryophyta</taxon>
        <taxon>Tracheophyta</taxon>
        <taxon>Spermatophyta</taxon>
        <taxon>Magnoliopsida</taxon>
        <taxon>Liliopsida</taxon>
        <taxon>Zingiberales</taxon>
        <taxon>Zingiberaceae</taxon>
        <taxon>Zingiber</taxon>
    </lineage>
</organism>
<evidence type="ECO:0000256" key="7">
    <source>
        <dbReference type="ARBA" id="ARBA00023242"/>
    </source>
</evidence>
<dbReference type="PANTHER" id="PTHR45714:SF34">
    <property type="entry name" value="HOMEOBOX-LEUCINE ZIPPER PROTEIN HAT9"/>
    <property type="match status" value="1"/>
</dbReference>
<keyword evidence="6" id="KW-0804">Transcription</keyword>
<feature type="domain" description="Homeobox" evidence="11">
    <location>
        <begin position="86"/>
        <end position="146"/>
    </location>
</feature>
<evidence type="ECO:0000256" key="8">
    <source>
        <dbReference type="PROSITE-ProRule" id="PRU00108"/>
    </source>
</evidence>
<accession>A0A8J5EM12</accession>
<evidence type="ECO:0000256" key="5">
    <source>
        <dbReference type="ARBA" id="ARBA00023155"/>
    </source>
</evidence>
<comment type="similarity">
    <text evidence="2">Belongs to the HD-ZIP homeobox family. Class II subfamily.</text>
</comment>
<dbReference type="GO" id="GO:0000981">
    <property type="term" value="F:DNA-binding transcription factor activity, RNA polymerase II-specific"/>
    <property type="evidence" value="ECO:0007669"/>
    <property type="project" value="InterPro"/>
</dbReference>
<dbReference type="SUPFAM" id="SSF46689">
    <property type="entry name" value="Homeodomain-like"/>
    <property type="match status" value="1"/>
</dbReference>
<dbReference type="Gene3D" id="1.10.10.60">
    <property type="entry name" value="Homeodomain-like"/>
    <property type="match status" value="1"/>
</dbReference>
<evidence type="ECO:0000313" key="13">
    <source>
        <dbReference type="Proteomes" id="UP000734854"/>
    </source>
</evidence>
<dbReference type="PROSITE" id="PS50071">
    <property type="entry name" value="HOMEOBOX_2"/>
    <property type="match status" value="1"/>
</dbReference>
<feature type="coiled-coil region" evidence="10">
    <location>
        <begin position="138"/>
        <end position="179"/>
    </location>
</feature>
<keyword evidence="13" id="KW-1185">Reference proteome</keyword>
<evidence type="ECO:0000313" key="12">
    <source>
        <dbReference type="EMBL" id="KAG6468223.1"/>
    </source>
</evidence>
<keyword evidence="4 8" id="KW-0238">DNA-binding</keyword>
<keyword evidence="5 8" id="KW-0371">Homeobox</keyword>
<dbReference type="CDD" id="cd00086">
    <property type="entry name" value="homeodomain"/>
    <property type="match status" value="1"/>
</dbReference>
<gene>
    <name evidence="12" type="ORF">ZIOFF_072795</name>
</gene>
<protein>
    <recommendedName>
        <fullName evidence="11">Homeobox domain-containing protein</fullName>
    </recommendedName>
</protein>
<name>A0A8J5EM12_ZINOF</name>
<evidence type="ECO:0000256" key="3">
    <source>
        <dbReference type="ARBA" id="ARBA00023015"/>
    </source>
</evidence>
<dbReference type="Pfam" id="PF00046">
    <property type="entry name" value="Homeodomain"/>
    <property type="match status" value="1"/>
</dbReference>
<evidence type="ECO:0000256" key="4">
    <source>
        <dbReference type="ARBA" id="ARBA00023125"/>
    </source>
</evidence>
<dbReference type="GO" id="GO:0005634">
    <property type="term" value="C:nucleus"/>
    <property type="evidence" value="ECO:0007669"/>
    <property type="project" value="UniProtKB-SubCell"/>
</dbReference>
<dbReference type="SMART" id="SM00340">
    <property type="entry name" value="HALZ"/>
    <property type="match status" value="1"/>
</dbReference>
<dbReference type="Proteomes" id="UP000734854">
    <property type="component" value="Unassembled WGS sequence"/>
</dbReference>
<sequence length="204" mass="23300">MIYLSIKPCLSSSSQTDLSSSSPVSVHQFMEGEEECDTRLALGIGTRINPTATLHFDALFPVQLKEEDDEEEVVVSTGKAASDCSSERKKKKLKLTTEQVLLLEESFGERSTLDTEQKQDLAERLCIRPRQVEVWFQNRRARTKTRQMEAQHEHLKRRCERLDEENRRLKKELVQLVKATAMTAPVLCPSCERTAGAGIRHRRT</sequence>
<evidence type="ECO:0000256" key="10">
    <source>
        <dbReference type="SAM" id="Coils"/>
    </source>
</evidence>
<proteinExistence type="inferred from homology"/>
<dbReference type="InterPro" id="IPR009057">
    <property type="entry name" value="Homeodomain-like_sf"/>
</dbReference>
<dbReference type="EMBL" id="JACMSC010000022">
    <property type="protein sequence ID" value="KAG6468223.1"/>
    <property type="molecule type" value="Genomic_DNA"/>
</dbReference>
<evidence type="ECO:0000256" key="1">
    <source>
        <dbReference type="ARBA" id="ARBA00004123"/>
    </source>
</evidence>
<dbReference type="InterPro" id="IPR003106">
    <property type="entry name" value="Leu_zip_homeo"/>
</dbReference>
<comment type="subcellular location">
    <subcellularLocation>
        <location evidence="1 8 9">Nucleus</location>
    </subcellularLocation>
</comment>
<comment type="caution">
    <text evidence="12">The sequence shown here is derived from an EMBL/GenBank/DDBJ whole genome shotgun (WGS) entry which is preliminary data.</text>
</comment>
<keyword evidence="7 8" id="KW-0539">Nucleus</keyword>
<keyword evidence="3" id="KW-0805">Transcription regulation</keyword>
<dbReference type="InterPro" id="IPR017970">
    <property type="entry name" value="Homeobox_CS"/>
</dbReference>
<dbReference type="InterPro" id="IPR050762">
    <property type="entry name" value="HD-ZIP_Homeobox_LZ_Class_II"/>
</dbReference>
<keyword evidence="10" id="KW-0175">Coiled coil</keyword>
<dbReference type="PROSITE" id="PS00027">
    <property type="entry name" value="HOMEOBOX_1"/>
    <property type="match status" value="1"/>
</dbReference>
<dbReference type="InterPro" id="IPR001356">
    <property type="entry name" value="HD"/>
</dbReference>
<evidence type="ECO:0000259" key="11">
    <source>
        <dbReference type="PROSITE" id="PS50071"/>
    </source>
</evidence>
<evidence type="ECO:0000256" key="9">
    <source>
        <dbReference type="RuleBase" id="RU000682"/>
    </source>
</evidence>
<dbReference type="GO" id="GO:0043565">
    <property type="term" value="F:sequence-specific DNA binding"/>
    <property type="evidence" value="ECO:0007669"/>
    <property type="project" value="InterPro"/>
</dbReference>
<dbReference type="PANTHER" id="PTHR45714">
    <property type="entry name" value="HOMEOBOX-LEUCINE ZIPPER PROTEIN HAT14"/>
    <property type="match status" value="1"/>
</dbReference>
<dbReference type="SMART" id="SM00389">
    <property type="entry name" value="HOX"/>
    <property type="match status" value="1"/>
</dbReference>
<evidence type="ECO:0000256" key="2">
    <source>
        <dbReference type="ARBA" id="ARBA00006074"/>
    </source>
</evidence>
<dbReference type="AlphaFoldDB" id="A0A8J5EM12"/>
<evidence type="ECO:0000256" key="6">
    <source>
        <dbReference type="ARBA" id="ARBA00023163"/>
    </source>
</evidence>
<feature type="DNA-binding region" description="Homeobox" evidence="8">
    <location>
        <begin position="88"/>
        <end position="147"/>
    </location>
</feature>